<dbReference type="InterPro" id="IPR033900">
    <property type="entry name" value="Gram_neg_porin_domain"/>
</dbReference>
<dbReference type="SUPFAM" id="SSF56935">
    <property type="entry name" value="Porins"/>
    <property type="match status" value="1"/>
</dbReference>
<dbReference type="Proteomes" id="UP000216361">
    <property type="component" value="Unassembled WGS sequence"/>
</dbReference>
<evidence type="ECO:0000313" key="4">
    <source>
        <dbReference type="Proteomes" id="UP000216361"/>
    </source>
</evidence>
<feature type="signal peptide" evidence="1">
    <location>
        <begin position="1"/>
        <end position="20"/>
    </location>
</feature>
<dbReference type="EMBL" id="NOXS01000033">
    <property type="protein sequence ID" value="OYQ18141.1"/>
    <property type="molecule type" value="Genomic_DNA"/>
</dbReference>
<dbReference type="GO" id="GO:0016020">
    <property type="term" value="C:membrane"/>
    <property type="evidence" value="ECO:0007669"/>
    <property type="project" value="InterPro"/>
</dbReference>
<proteinExistence type="predicted"/>
<dbReference type="OrthoDB" id="6758483at2"/>
<dbReference type="Pfam" id="PF13609">
    <property type="entry name" value="Porin_4"/>
    <property type="match status" value="1"/>
</dbReference>
<protein>
    <recommendedName>
        <fullName evidence="2">Porin domain-containing protein</fullName>
    </recommendedName>
</protein>
<dbReference type="InterPro" id="IPR023614">
    <property type="entry name" value="Porin_dom_sf"/>
</dbReference>
<dbReference type="GO" id="GO:0015288">
    <property type="term" value="F:porin activity"/>
    <property type="evidence" value="ECO:0007669"/>
    <property type="project" value="InterPro"/>
</dbReference>
<organism evidence="3 4">
    <name type="scientific">Elstera cyanobacteriorum</name>
    <dbReference type="NCBI Taxonomy" id="2022747"/>
    <lineage>
        <taxon>Bacteria</taxon>
        <taxon>Pseudomonadati</taxon>
        <taxon>Pseudomonadota</taxon>
        <taxon>Alphaproteobacteria</taxon>
        <taxon>Rhodospirillales</taxon>
        <taxon>Rhodospirillaceae</taxon>
        <taxon>Elstera</taxon>
    </lineage>
</organism>
<dbReference type="RefSeq" id="WP_094409702.1">
    <property type="nucleotide sequence ID" value="NZ_BMJZ01000002.1"/>
</dbReference>
<reference evidence="3 4" key="1">
    <citation type="submission" date="2017-07" db="EMBL/GenBank/DDBJ databases">
        <title>Elstera cyanobacteriorum sp. nov., a novel bacterium isolated from cyanobacterial aggregates in a eutrophic lake.</title>
        <authorList>
            <person name="Cai H."/>
        </authorList>
    </citation>
    <scope>NUCLEOTIDE SEQUENCE [LARGE SCALE GENOMIC DNA]</scope>
    <source>
        <strain evidence="3 4">TH019</strain>
    </source>
</reference>
<feature type="chain" id="PRO_5012106670" description="Porin domain-containing protein" evidence="1">
    <location>
        <begin position="21"/>
        <end position="365"/>
    </location>
</feature>
<evidence type="ECO:0000313" key="3">
    <source>
        <dbReference type="EMBL" id="OYQ18141.1"/>
    </source>
</evidence>
<keyword evidence="4" id="KW-1185">Reference proteome</keyword>
<feature type="domain" description="Porin" evidence="2">
    <location>
        <begin position="7"/>
        <end position="333"/>
    </location>
</feature>
<sequence>MKKILLATTALVLAAGAASAQQVTTKAPFTVTLGGSVRSDFILVNDDRANAQSREARMDYRLHIKAEAKAENGLTYGFDARLRNNQNGVGQDVVGADRKFVYLSGSWGKIELGDTLAVDSNFEVQAPSVGIGQADYAFGIDTGNYSYYHANEGEFDTKLVYYTPVFSGFQAGISYTPEQGSAGRDNARSKIAKSSNLYRDLVSVGATYNKSFGDVALAIGAGGQWGSKKDSIAAQGVTGDYAVWHLGATLGYKGFTFGGHYFDNGDAFLAKGDDQIGWQLGLTYETGNWAVGANYARVDTDYARRGRKDDTDTAYGLGVAYQLAAGLSLQADVIKFDAESQTTGLKAGKSKNDGTLFTFRTRVDF</sequence>
<dbReference type="Gene3D" id="2.40.160.10">
    <property type="entry name" value="Porin"/>
    <property type="match status" value="1"/>
</dbReference>
<keyword evidence="1" id="KW-0732">Signal</keyword>
<name>A0A255XMP0_9PROT</name>
<evidence type="ECO:0000259" key="2">
    <source>
        <dbReference type="Pfam" id="PF13609"/>
    </source>
</evidence>
<evidence type="ECO:0000256" key="1">
    <source>
        <dbReference type="SAM" id="SignalP"/>
    </source>
</evidence>
<gene>
    <name evidence="3" type="ORF">CHR90_14385</name>
</gene>
<dbReference type="AlphaFoldDB" id="A0A255XMP0"/>
<accession>A0A255XMP0</accession>
<comment type="caution">
    <text evidence="3">The sequence shown here is derived from an EMBL/GenBank/DDBJ whole genome shotgun (WGS) entry which is preliminary data.</text>
</comment>